<dbReference type="InterPro" id="IPR025199">
    <property type="entry name" value="FtsK_4TM"/>
</dbReference>
<dbReference type="InterPro" id="IPR050206">
    <property type="entry name" value="FtsK/SpoIIIE/SftA"/>
</dbReference>
<dbReference type="SMART" id="SM00843">
    <property type="entry name" value="Ftsk_gamma"/>
    <property type="match status" value="1"/>
</dbReference>
<gene>
    <name evidence="21" type="ORF">SAMN05216229_1186</name>
</gene>
<evidence type="ECO:0000256" key="14">
    <source>
        <dbReference type="ARBA" id="ARBA00023306"/>
    </source>
</evidence>
<comment type="subunit">
    <text evidence="16">Homohexamer. Forms a ring that surrounds DNA.</text>
</comment>
<comment type="function">
    <text evidence="15">Essential cell division protein that coordinates cell division and chromosome segregation. The N-terminus is involved in assembly of the cell-division machinery. The C-terminus functions as a DNA motor that moves dsDNA in an ATP-dependent manner towards the dif recombination site, which is located within the replication terminus region. Translocation stops specifically at Xer-dif sites, where FtsK interacts with the Xer recombinase, allowing activation of chromosome unlinking by recombination. FtsK orienting polar sequences (KOPS) guide the direction of DNA translocation. FtsK can remove proteins from DNA as it translocates, but translocation stops specifically at XerCD-dif site, thereby preventing removal of XerC and XerD from dif.</text>
</comment>
<dbReference type="GO" id="GO:0005886">
    <property type="term" value="C:plasma membrane"/>
    <property type="evidence" value="ECO:0007669"/>
    <property type="project" value="UniProtKB-SubCell"/>
</dbReference>
<dbReference type="InterPro" id="IPR002543">
    <property type="entry name" value="FtsK_dom"/>
</dbReference>
<reference evidence="22" key="1">
    <citation type="submission" date="2016-10" db="EMBL/GenBank/DDBJ databases">
        <authorList>
            <person name="Varghese N."/>
            <person name="Submissions S."/>
        </authorList>
    </citation>
    <scope>NUCLEOTIDE SEQUENCE [LARGE SCALE GENOMIC DNA]</scope>
    <source>
        <strain evidence="22">JCM 18195</strain>
    </source>
</reference>
<evidence type="ECO:0000313" key="21">
    <source>
        <dbReference type="EMBL" id="SFQ36196.1"/>
    </source>
</evidence>
<evidence type="ECO:0000256" key="12">
    <source>
        <dbReference type="ARBA" id="ARBA00023125"/>
    </source>
</evidence>
<dbReference type="FunFam" id="1.10.10.10:FF:000268">
    <property type="entry name" value="DNA translocase FtsK"/>
    <property type="match status" value="1"/>
</dbReference>
<name>A0A1I5XWB5_9GAMM</name>
<dbReference type="GO" id="GO:0007059">
    <property type="term" value="P:chromosome segregation"/>
    <property type="evidence" value="ECO:0007669"/>
    <property type="project" value="UniProtKB-KW"/>
</dbReference>
<evidence type="ECO:0000256" key="16">
    <source>
        <dbReference type="ARBA" id="ARBA00025923"/>
    </source>
</evidence>
<dbReference type="InterPro" id="IPR041027">
    <property type="entry name" value="FtsK_alpha"/>
</dbReference>
<dbReference type="Pfam" id="PF09397">
    <property type="entry name" value="FtsK_gamma"/>
    <property type="match status" value="1"/>
</dbReference>
<evidence type="ECO:0000256" key="6">
    <source>
        <dbReference type="ARBA" id="ARBA00022618"/>
    </source>
</evidence>
<evidence type="ECO:0000313" key="22">
    <source>
        <dbReference type="Proteomes" id="UP000243084"/>
    </source>
</evidence>
<evidence type="ECO:0000256" key="3">
    <source>
        <dbReference type="ARBA" id="ARBA00020887"/>
    </source>
</evidence>
<organism evidence="21 22">
    <name type="scientific">Geopseudomonas sagittaria</name>
    <dbReference type="NCBI Taxonomy" id="1135990"/>
    <lineage>
        <taxon>Bacteria</taxon>
        <taxon>Pseudomonadati</taxon>
        <taxon>Pseudomonadota</taxon>
        <taxon>Gammaproteobacteria</taxon>
        <taxon>Pseudomonadales</taxon>
        <taxon>Pseudomonadaceae</taxon>
        <taxon>Geopseudomonas</taxon>
    </lineage>
</organism>
<keyword evidence="5" id="KW-0997">Cell inner membrane</keyword>
<dbReference type="Pfam" id="PF13491">
    <property type="entry name" value="FtsK_4TM"/>
    <property type="match status" value="1"/>
</dbReference>
<comment type="similarity">
    <text evidence="2">Belongs to the FtsK/SpoIIIE/SftA family.</text>
</comment>
<evidence type="ECO:0000256" key="13">
    <source>
        <dbReference type="ARBA" id="ARBA00023136"/>
    </source>
</evidence>
<evidence type="ECO:0000256" key="11">
    <source>
        <dbReference type="ARBA" id="ARBA00022989"/>
    </source>
</evidence>
<evidence type="ECO:0000259" key="20">
    <source>
        <dbReference type="PROSITE" id="PS50901"/>
    </source>
</evidence>
<feature type="region of interest" description="Disordered" evidence="18">
    <location>
        <begin position="200"/>
        <end position="231"/>
    </location>
</feature>
<feature type="compositionally biased region" description="Pro residues" evidence="18">
    <location>
        <begin position="212"/>
        <end position="225"/>
    </location>
</feature>
<feature type="domain" description="FtsK" evidence="20">
    <location>
        <begin position="488"/>
        <end position="700"/>
    </location>
</feature>
<protein>
    <recommendedName>
        <fullName evidence="3">DNA translocase FtsK</fullName>
    </recommendedName>
</protein>
<dbReference type="InterPro" id="IPR036390">
    <property type="entry name" value="WH_DNA-bd_sf"/>
</dbReference>
<dbReference type="Pfam" id="PF01580">
    <property type="entry name" value="FtsK_SpoIIIE"/>
    <property type="match status" value="1"/>
</dbReference>
<dbReference type="GO" id="GO:0051301">
    <property type="term" value="P:cell division"/>
    <property type="evidence" value="ECO:0007669"/>
    <property type="project" value="UniProtKB-KW"/>
</dbReference>
<keyword evidence="11 19" id="KW-1133">Transmembrane helix</keyword>
<keyword evidence="10 17" id="KW-0067">ATP-binding</keyword>
<sequence length="849" mass="91293">MIGLIVLCVFFFMALLTYSPLDPGVNVSTGSMQVQNAAGRVGAWIASFFRFGLGYAAYLLPVLAAIKVLDLFLARHQPLQWNGWLFSSRLIGFSLLLVSTAALAQIQFGVMGDSTGEPAGGVFGKSLGEWGEDALNVQGSTLLFIALFLFGLTVFTDLSWFRVMDLTGKITLDLCELIQTAGSRWWNARRADRQLRLKLREADGDRESAAQPVPPARPASSPPVASPAKPVPVVAAPPVRAVTGSSPGERIEPVLGLTAVDDEFDMELDLQSPAKPVADRPATPVMASLASAVTDVLGAAAALRAGRDAQEPKAAEPRIAEVQVSASRPAEVRRPLEPAKPVVHYVDDAVAGTLPPLSLLDPAQKRPNSFSPESLESMSRLLEIKLKEFGVEVQVVAAHPGPVITRFEIQPAAGIKVSRITNLAKDLARSLAVISVRVVEVIPGKTTVGIEVPNEDRQIVRFSEVLSTPEYEEAKSPVTIALGHDIGGRPVTADLAKMPHLLVAGTTGSGKSVGVNAMLLSLLYKSTPEQVRLIMIDPKMLELSIYEGIPHLLCPVVTDMKEAANALRWSVAEMDRRYRLMAAMGVRNLAGFNRKIKDAEEAGTPLTDPLFRRESPDDVVPLLKSLPTIVVVVDEFADMMMIVGKKVEELIARIAQKARAAGIHLILATQRPSVDVITGLIKANIPTRIAFQVSSKIDSRTILDQGGAEQLLGHGDMLYMPPGTGLPIRVHGAFVSDDEVHRTVDAWKQRGAPDYIEDILAGAEEGGGASYDSTGGDSGEGSEEDPLYDEAVRFVTESRRASISAVQRKLKIGYNRAARMIEAMEMAGVVTPMNTNGSREVIAPTPVRD</sequence>
<dbReference type="InterPro" id="IPR027417">
    <property type="entry name" value="P-loop_NTPase"/>
</dbReference>
<dbReference type="GO" id="GO:0071236">
    <property type="term" value="P:cellular response to antibiotic"/>
    <property type="evidence" value="ECO:0007669"/>
    <property type="project" value="UniProtKB-ARBA"/>
</dbReference>
<evidence type="ECO:0000256" key="4">
    <source>
        <dbReference type="ARBA" id="ARBA00022475"/>
    </source>
</evidence>
<evidence type="ECO:0000256" key="19">
    <source>
        <dbReference type="SAM" id="Phobius"/>
    </source>
</evidence>
<keyword evidence="9" id="KW-0159">Chromosome partition</keyword>
<dbReference type="Proteomes" id="UP000243084">
    <property type="component" value="Unassembled WGS sequence"/>
</dbReference>
<dbReference type="PROSITE" id="PS50901">
    <property type="entry name" value="FTSK"/>
    <property type="match status" value="1"/>
</dbReference>
<dbReference type="AlphaFoldDB" id="A0A1I5XWB5"/>
<keyword evidence="4" id="KW-1003">Cell membrane</keyword>
<evidence type="ECO:0000256" key="17">
    <source>
        <dbReference type="PROSITE-ProRule" id="PRU00289"/>
    </source>
</evidence>
<dbReference type="InterPro" id="IPR018541">
    <property type="entry name" value="Ftsk_gamma"/>
</dbReference>
<dbReference type="Gene3D" id="1.10.10.10">
    <property type="entry name" value="Winged helix-like DNA-binding domain superfamily/Winged helix DNA-binding domain"/>
    <property type="match status" value="1"/>
</dbReference>
<feature type="transmembrane region" description="Helical" evidence="19">
    <location>
        <begin position="142"/>
        <end position="161"/>
    </location>
</feature>
<accession>A0A1I5XWB5</accession>
<keyword evidence="12" id="KW-0238">DNA-binding</keyword>
<proteinExistence type="inferred from homology"/>
<evidence type="ECO:0000256" key="5">
    <source>
        <dbReference type="ARBA" id="ARBA00022519"/>
    </source>
</evidence>
<evidence type="ECO:0000256" key="7">
    <source>
        <dbReference type="ARBA" id="ARBA00022692"/>
    </source>
</evidence>
<evidence type="ECO:0000256" key="8">
    <source>
        <dbReference type="ARBA" id="ARBA00022741"/>
    </source>
</evidence>
<dbReference type="Gene3D" id="3.30.980.40">
    <property type="match status" value="1"/>
</dbReference>
<dbReference type="PANTHER" id="PTHR22683:SF41">
    <property type="entry name" value="DNA TRANSLOCASE FTSK"/>
    <property type="match status" value="1"/>
</dbReference>
<dbReference type="Gene3D" id="3.40.50.300">
    <property type="entry name" value="P-loop containing nucleotide triphosphate hydrolases"/>
    <property type="match status" value="1"/>
</dbReference>
<dbReference type="OrthoDB" id="9807790at2"/>
<evidence type="ECO:0000256" key="9">
    <source>
        <dbReference type="ARBA" id="ARBA00022829"/>
    </source>
</evidence>
<feature type="transmembrane region" description="Helical" evidence="19">
    <location>
        <begin position="45"/>
        <end position="69"/>
    </location>
</feature>
<keyword evidence="13 19" id="KW-0472">Membrane</keyword>
<dbReference type="Pfam" id="PF17854">
    <property type="entry name" value="FtsK_alpha"/>
    <property type="match status" value="1"/>
</dbReference>
<keyword evidence="8 17" id="KW-0547">Nucleotide-binding</keyword>
<evidence type="ECO:0000256" key="1">
    <source>
        <dbReference type="ARBA" id="ARBA00004429"/>
    </source>
</evidence>
<evidence type="ECO:0000256" key="10">
    <source>
        <dbReference type="ARBA" id="ARBA00022840"/>
    </source>
</evidence>
<dbReference type="SUPFAM" id="SSF46785">
    <property type="entry name" value="Winged helix' DNA-binding domain"/>
    <property type="match status" value="1"/>
</dbReference>
<dbReference type="EMBL" id="FOXM01000018">
    <property type="protein sequence ID" value="SFQ36196.1"/>
    <property type="molecule type" value="Genomic_DNA"/>
</dbReference>
<comment type="subcellular location">
    <subcellularLocation>
        <location evidence="1">Cell inner membrane</location>
        <topology evidence="1">Multi-pass membrane protein</topology>
    </subcellularLocation>
</comment>
<dbReference type="FunFam" id="3.40.50.300:FF:000209">
    <property type="entry name" value="Cell division protein FtsK"/>
    <property type="match status" value="1"/>
</dbReference>
<dbReference type="PANTHER" id="PTHR22683">
    <property type="entry name" value="SPORULATION PROTEIN RELATED"/>
    <property type="match status" value="1"/>
</dbReference>
<evidence type="ECO:0000256" key="18">
    <source>
        <dbReference type="SAM" id="MobiDB-lite"/>
    </source>
</evidence>
<dbReference type="SUPFAM" id="SSF52540">
    <property type="entry name" value="P-loop containing nucleoside triphosphate hydrolases"/>
    <property type="match status" value="1"/>
</dbReference>
<dbReference type="CDD" id="cd01127">
    <property type="entry name" value="TrwB_TraG_TraD_VirD4"/>
    <property type="match status" value="1"/>
</dbReference>
<dbReference type="InterPro" id="IPR036388">
    <property type="entry name" value="WH-like_DNA-bd_sf"/>
</dbReference>
<keyword evidence="7 19" id="KW-0812">Transmembrane</keyword>
<dbReference type="GO" id="GO:0003677">
    <property type="term" value="F:DNA binding"/>
    <property type="evidence" value="ECO:0007669"/>
    <property type="project" value="UniProtKB-KW"/>
</dbReference>
<keyword evidence="22" id="KW-1185">Reference proteome</keyword>
<dbReference type="GO" id="GO:0005524">
    <property type="term" value="F:ATP binding"/>
    <property type="evidence" value="ECO:0007669"/>
    <property type="project" value="UniProtKB-UniRule"/>
</dbReference>
<evidence type="ECO:0000256" key="15">
    <source>
        <dbReference type="ARBA" id="ARBA00024784"/>
    </source>
</evidence>
<evidence type="ECO:0000256" key="2">
    <source>
        <dbReference type="ARBA" id="ARBA00006474"/>
    </source>
</evidence>
<feature type="binding site" evidence="17">
    <location>
        <begin position="505"/>
        <end position="512"/>
    </location>
    <ligand>
        <name>ATP</name>
        <dbReference type="ChEBI" id="CHEBI:30616"/>
    </ligand>
</feature>
<feature type="region of interest" description="Disordered" evidence="18">
    <location>
        <begin position="765"/>
        <end position="786"/>
    </location>
</feature>
<keyword evidence="14" id="KW-0131">Cell cycle</keyword>
<keyword evidence="6" id="KW-0132">Cell division</keyword>
<dbReference type="FunFam" id="3.30.980.40:FF:000001">
    <property type="entry name" value="DNA translocase FtsK"/>
    <property type="match status" value="1"/>
</dbReference>